<sequence>MQNLVQEYREVNPFTKTICIRSHFSLYRDISFVAIDHFKRNVDREQFDRMYESEFQKLPIRISPLLDPPDQPPKAAVIACRRIFMPLDIY</sequence>
<organism evidence="1 2">
    <name type="scientific">Panagrolaimus davidi</name>
    <dbReference type="NCBI Taxonomy" id="227884"/>
    <lineage>
        <taxon>Eukaryota</taxon>
        <taxon>Metazoa</taxon>
        <taxon>Ecdysozoa</taxon>
        <taxon>Nematoda</taxon>
        <taxon>Chromadorea</taxon>
        <taxon>Rhabditida</taxon>
        <taxon>Tylenchina</taxon>
        <taxon>Panagrolaimomorpha</taxon>
        <taxon>Panagrolaimoidea</taxon>
        <taxon>Panagrolaimidae</taxon>
        <taxon>Panagrolaimus</taxon>
    </lineage>
</organism>
<dbReference type="AlphaFoldDB" id="A0A914PS90"/>
<keyword evidence="1" id="KW-1185">Reference proteome</keyword>
<dbReference type="Proteomes" id="UP000887578">
    <property type="component" value="Unplaced"/>
</dbReference>
<evidence type="ECO:0000313" key="2">
    <source>
        <dbReference type="WBParaSite" id="PDA_v2.g21531.t1"/>
    </source>
</evidence>
<name>A0A914PS90_9BILA</name>
<dbReference type="WBParaSite" id="PDA_v2.g21531.t1">
    <property type="protein sequence ID" value="PDA_v2.g21531.t1"/>
    <property type="gene ID" value="PDA_v2.g21531"/>
</dbReference>
<proteinExistence type="predicted"/>
<reference evidence="2" key="1">
    <citation type="submission" date="2022-11" db="UniProtKB">
        <authorList>
            <consortium name="WormBaseParasite"/>
        </authorList>
    </citation>
    <scope>IDENTIFICATION</scope>
</reference>
<protein>
    <submittedName>
        <fullName evidence="2">Uncharacterized protein</fullName>
    </submittedName>
</protein>
<evidence type="ECO:0000313" key="1">
    <source>
        <dbReference type="Proteomes" id="UP000887578"/>
    </source>
</evidence>
<accession>A0A914PS90</accession>